<dbReference type="PANTHER" id="PTHR12945">
    <property type="entry name" value="TRANSLATION INITIATION FACTOR EIF3-RELATED"/>
    <property type="match status" value="1"/>
</dbReference>
<evidence type="ECO:0000256" key="4">
    <source>
        <dbReference type="ARBA" id="ARBA00022694"/>
    </source>
</evidence>
<evidence type="ECO:0000256" key="1">
    <source>
        <dbReference type="ARBA" id="ARBA00004123"/>
    </source>
</evidence>
<evidence type="ECO:0000313" key="9">
    <source>
        <dbReference type="Proteomes" id="UP001381693"/>
    </source>
</evidence>
<evidence type="ECO:0000256" key="2">
    <source>
        <dbReference type="ARBA" id="ARBA00008320"/>
    </source>
</evidence>
<dbReference type="Gene3D" id="3.40.50.150">
    <property type="entry name" value="Vaccinia Virus protein VP39"/>
    <property type="match status" value="1"/>
</dbReference>
<gene>
    <name evidence="8" type="primary">TRMT6</name>
    <name evidence="8" type="ORF">SK128_014239</name>
</gene>
<protein>
    <recommendedName>
        <fullName evidence="3">tRNA (adenine(58)-N(1))-methyltransferase non-catalytic subunit TRM6</fullName>
    </recommendedName>
    <alternativeName>
        <fullName evidence="6">tRNA(m1A58)-methyltransferase subunit TRM6</fullName>
    </alternativeName>
</protein>
<keyword evidence="9" id="KW-1185">Reference proteome</keyword>
<dbReference type="AlphaFoldDB" id="A0AAN9A277"/>
<dbReference type="GO" id="GO:0031515">
    <property type="term" value="C:tRNA (m1A) methyltransferase complex"/>
    <property type="evidence" value="ECO:0007669"/>
    <property type="project" value="InterPro"/>
</dbReference>
<keyword evidence="4" id="KW-0819">tRNA processing</keyword>
<name>A0AAN9A277_HALRR</name>
<sequence>MPSKGCRILEDLNVIVQRGDYLKSCRVKAGRNYTFGKKGEGQFTINIDGAIGCVYGSSFKMERVANRLFHIKVLENNVASSGIVTAGGEDNRNLCDDGSSQKLTPEEISRLKSSGLTGKEVVQTITENSMTFKEKTVYSQEKYVNKKQKKYDEIITIHRPSIRLLSTMYYLQDPLKISNLRIDSLSQLLCLANVQSGGRFVVFESGTSGLVAAAMLHRMGSSGHLVYVYHGNHPHRDAIDLMNFTTSELEVLSFISYTKLCEQEGHSMLTNGMERPSTTDETGALSSTNEMVFDSEQPVEEDTSLNENSEVNEKESADCQKPTKSRIFVRKQADDVLVSSSILRDGVEGLIVACRLHPVNITVRLLQFLKPGHSFVVFSPYKEPLMELYFELKSLNCTNLRLSENWLRHYQVLPQRTHPEVNMSGGGGYLLYGIKISKET</sequence>
<evidence type="ECO:0000256" key="6">
    <source>
        <dbReference type="ARBA" id="ARBA00032319"/>
    </source>
</evidence>
<dbReference type="Proteomes" id="UP001381693">
    <property type="component" value="Unassembled WGS sequence"/>
</dbReference>
<dbReference type="EMBL" id="JAXCGZ010018980">
    <property type="protein sequence ID" value="KAK7066922.1"/>
    <property type="molecule type" value="Genomic_DNA"/>
</dbReference>
<accession>A0AAN9A277</accession>
<comment type="similarity">
    <text evidence="2">Belongs to the TRM6/GCD10 family.</text>
</comment>
<evidence type="ECO:0000256" key="5">
    <source>
        <dbReference type="ARBA" id="ARBA00023242"/>
    </source>
</evidence>
<dbReference type="InterPro" id="IPR017423">
    <property type="entry name" value="TRM6"/>
</dbReference>
<dbReference type="GO" id="GO:0005634">
    <property type="term" value="C:nucleus"/>
    <property type="evidence" value="ECO:0007669"/>
    <property type="project" value="UniProtKB-SubCell"/>
</dbReference>
<evidence type="ECO:0000256" key="3">
    <source>
        <dbReference type="ARBA" id="ARBA00021704"/>
    </source>
</evidence>
<dbReference type="GO" id="GO:0030488">
    <property type="term" value="P:tRNA methylation"/>
    <property type="evidence" value="ECO:0007669"/>
    <property type="project" value="InterPro"/>
</dbReference>
<keyword evidence="5" id="KW-0539">Nucleus</keyword>
<dbReference type="Pfam" id="PF04189">
    <property type="entry name" value="Gcd10p"/>
    <property type="match status" value="1"/>
</dbReference>
<proteinExistence type="inferred from homology"/>
<feature type="region of interest" description="Disordered" evidence="7">
    <location>
        <begin position="295"/>
        <end position="319"/>
    </location>
</feature>
<evidence type="ECO:0000256" key="7">
    <source>
        <dbReference type="SAM" id="MobiDB-lite"/>
    </source>
</evidence>
<comment type="subcellular location">
    <subcellularLocation>
        <location evidence="1">Nucleus</location>
    </subcellularLocation>
</comment>
<organism evidence="8 9">
    <name type="scientific">Halocaridina rubra</name>
    <name type="common">Hawaiian red shrimp</name>
    <dbReference type="NCBI Taxonomy" id="373956"/>
    <lineage>
        <taxon>Eukaryota</taxon>
        <taxon>Metazoa</taxon>
        <taxon>Ecdysozoa</taxon>
        <taxon>Arthropoda</taxon>
        <taxon>Crustacea</taxon>
        <taxon>Multicrustacea</taxon>
        <taxon>Malacostraca</taxon>
        <taxon>Eumalacostraca</taxon>
        <taxon>Eucarida</taxon>
        <taxon>Decapoda</taxon>
        <taxon>Pleocyemata</taxon>
        <taxon>Caridea</taxon>
        <taxon>Atyoidea</taxon>
        <taxon>Atyidae</taxon>
        <taxon>Halocaridina</taxon>
    </lineage>
</organism>
<reference evidence="8 9" key="1">
    <citation type="submission" date="2023-11" db="EMBL/GenBank/DDBJ databases">
        <title>Halocaridina rubra genome assembly.</title>
        <authorList>
            <person name="Smith C."/>
        </authorList>
    </citation>
    <scope>NUCLEOTIDE SEQUENCE [LARGE SCALE GENOMIC DNA]</scope>
    <source>
        <strain evidence="8">EP-1</strain>
        <tissue evidence="8">Whole</tissue>
    </source>
</reference>
<comment type="caution">
    <text evidence="8">The sequence shown here is derived from an EMBL/GenBank/DDBJ whole genome shotgun (WGS) entry which is preliminary data.</text>
</comment>
<evidence type="ECO:0000313" key="8">
    <source>
        <dbReference type="EMBL" id="KAK7066922.1"/>
    </source>
</evidence>
<dbReference type="InterPro" id="IPR029063">
    <property type="entry name" value="SAM-dependent_MTases_sf"/>
</dbReference>
<dbReference type="PANTHER" id="PTHR12945:SF0">
    <property type="entry name" value="TRNA (ADENINE(58)-N(1))-METHYLTRANSFERASE NON-CATALYTIC SUBUNIT TRM6"/>
    <property type="match status" value="1"/>
</dbReference>